<keyword evidence="4" id="KW-1185">Reference proteome</keyword>
<feature type="domain" description="UspA" evidence="2">
    <location>
        <begin position="148"/>
        <end position="268"/>
    </location>
</feature>
<dbReference type="CDD" id="cd00293">
    <property type="entry name" value="USP-like"/>
    <property type="match status" value="1"/>
</dbReference>
<dbReference type="InterPro" id="IPR006015">
    <property type="entry name" value="Universal_stress_UspA"/>
</dbReference>
<dbReference type="Proteomes" id="UP000503640">
    <property type="component" value="Unassembled WGS sequence"/>
</dbReference>
<dbReference type="RefSeq" id="WP_176067828.1">
    <property type="nucleotide sequence ID" value="NZ_BJTG01000009.1"/>
</dbReference>
<dbReference type="EMBL" id="BJTG01000009">
    <property type="protein sequence ID" value="GEJ58875.1"/>
    <property type="molecule type" value="Genomic_DNA"/>
</dbReference>
<comment type="caution">
    <text evidence="3">The sequence shown here is derived from an EMBL/GenBank/DDBJ whole genome shotgun (WGS) entry which is preliminary data.</text>
</comment>
<evidence type="ECO:0000259" key="2">
    <source>
        <dbReference type="Pfam" id="PF00582"/>
    </source>
</evidence>
<accession>A0A7I9VR40</accession>
<gene>
    <name evidence="3" type="ORF">AMYX_36160</name>
</gene>
<dbReference type="AlphaFoldDB" id="A0A7I9VR40"/>
<dbReference type="SUPFAM" id="SSF52402">
    <property type="entry name" value="Adenine nucleotide alpha hydrolases-like"/>
    <property type="match status" value="2"/>
</dbReference>
<evidence type="ECO:0000313" key="4">
    <source>
        <dbReference type="Proteomes" id="UP000503640"/>
    </source>
</evidence>
<dbReference type="InterPro" id="IPR006016">
    <property type="entry name" value="UspA"/>
</dbReference>
<dbReference type="Gene3D" id="3.40.50.12370">
    <property type="match status" value="1"/>
</dbReference>
<reference evidence="4" key="1">
    <citation type="journal article" date="2020" name="Appl. Environ. Microbiol.">
        <title>Diazotrophic Anaeromyxobacter Isolates from Soils.</title>
        <authorList>
            <person name="Masuda Y."/>
            <person name="Yamanaka H."/>
            <person name="Xu Z.X."/>
            <person name="Shiratori Y."/>
            <person name="Aono T."/>
            <person name="Amachi S."/>
            <person name="Senoo K."/>
            <person name="Itoh H."/>
        </authorList>
    </citation>
    <scope>NUCLEOTIDE SEQUENCE [LARGE SCALE GENOMIC DNA]</scope>
    <source>
        <strain evidence="4">R267</strain>
    </source>
</reference>
<name>A0A7I9VR40_9BACT</name>
<sequence length="270" mass="29392">MALKELLVHVDSGARTTERRDLAFLLARRFGAQVSGWFAENEALGASLVGRRGRSDMDRAAEAARLAFEASARAAGLEAGWWRLEPGEPRHLIDHTTIRCRYTDLAIFGQHDDRESWVPEELVEEVVVGCGRPALVVPAFGRFPDVGKRVVVAWDGSREAARALHDGLPLMREAQSVTLLAFQRPSAGPPGPLPHLDVAAHLAAHGVTARYERVFVGELGPTDTLLNRCAEVGADLIVMGARPQRGLPLQDGGSLRELLRQMTAPVLLSH</sequence>
<proteinExistence type="inferred from homology"/>
<organism evidence="3 4">
    <name type="scientific">Anaeromyxobacter diazotrophicus</name>
    <dbReference type="NCBI Taxonomy" id="2590199"/>
    <lineage>
        <taxon>Bacteria</taxon>
        <taxon>Pseudomonadati</taxon>
        <taxon>Myxococcota</taxon>
        <taxon>Myxococcia</taxon>
        <taxon>Myxococcales</taxon>
        <taxon>Cystobacterineae</taxon>
        <taxon>Anaeromyxobacteraceae</taxon>
        <taxon>Anaeromyxobacter</taxon>
    </lineage>
</organism>
<dbReference type="Pfam" id="PF00582">
    <property type="entry name" value="Usp"/>
    <property type="match status" value="1"/>
</dbReference>
<comment type="similarity">
    <text evidence="1">Belongs to the universal stress protein A family.</text>
</comment>
<protein>
    <submittedName>
        <fullName evidence="3">Universal stress protein A</fullName>
    </submittedName>
</protein>
<evidence type="ECO:0000256" key="1">
    <source>
        <dbReference type="ARBA" id="ARBA00008791"/>
    </source>
</evidence>
<evidence type="ECO:0000313" key="3">
    <source>
        <dbReference type="EMBL" id="GEJ58875.1"/>
    </source>
</evidence>
<dbReference type="PRINTS" id="PR01438">
    <property type="entry name" value="UNVRSLSTRESS"/>
</dbReference>